<accession>A0ABT2FRU3</accession>
<keyword evidence="2" id="KW-1185">Reference proteome</keyword>
<gene>
    <name evidence="1" type="ORF">L9G74_21855</name>
</gene>
<feature type="non-terminal residue" evidence="1">
    <location>
        <position position="80"/>
    </location>
</feature>
<evidence type="ECO:0000313" key="1">
    <source>
        <dbReference type="EMBL" id="MCS4559068.1"/>
    </source>
</evidence>
<dbReference type="EMBL" id="JAKOGG010000694">
    <property type="protein sequence ID" value="MCS4559068.1"/>
    <property type="molecule type" value="Genomic_DNA"/>
</dbReference>
<feature type="non-terminal residue" evidence="1">
    <location>
        <position position="1"/>
    </location>
</feature>
<dbReference type="Gene3D" id="1.25.50.20">
    <property type="match status" value="1"/>
</dbReference>
<protein>
    <submittedName>
        <fullName evidence="1">Uncharacterized protein</fullName>
    </submittedName>
</protein>
<reference evidence="2" key="2">
    <citation type="submission" date="2023-07" db="EMBL/GenBank/DDBJ databases">
        <title>Shewanella mangrovi sp. nov., an acetaldehyde- degrading bacterium isolated from mangrove sediment.</title>
        <authorList>
            <person name="Liu Y."/>
        </authorList>
    </citation>
    <scope>NUCLEOTIDE SEQUENCE [LARGE SCALE GENOMIC DNA]</scope>
    <source>
        <strain evidence="2">C32</strain>
    </source>
</reference>
<proteinExistence type="predicted"/>
<dbReference type="Proteomes" id="UP001201549">
    <property type="component" value="Unassembled WGS sequence"/>
</dbReference>
<sequence>AIKAAHQIFLDNQDKLGALSADIRGLVLKSEVQNYGSRDLFDKLLAAYQQTADPSYKADLRMAIPTTTDLELIKLIIGHY</sequence>
<comment type="caution">
    <text evidence="1">The sequence shown here is derived from an EMBL/GenBank/DDBJ whole genome shotgun (WGS) entry which is preliminary data.</text>
</comment>
<evidence type="ECO:0000313" key="2">
    <source>
        <dbReference type="Proteomes" id="UP001201549"/>
    </source>
</evidence>
<dbReference type="RefSeq" id="WP_238898981.1">
    <property type="nucleotide sequence ID" value="NZ_JAKOGG010000694.1"/>
</dbReference>
<organism evidence="1 2">
    <name type="scientific">Shewanella electrica</name>
    <dbReference type="NCBI Taxonomy" id="515560"/>
    <lineage>
        <taxon>Bacteria</taxon>
        <taxon>Pseudomonadati</taxon>
        <taxon>Pseudomonadota</taxon>
        <taxon>Gammaproteobacteria</taxon>
        <taxon>Alteromonadales</taxon>
        <taxon>Shewanellaceae</taxon>
        <taxon>Shewanella</taxon>
    </lineage>
</organism>
<reference evidence="1 2" key="1">
    <citation type="submission" date="2022-02" db="EMBL/GenBank/DDBJ databases">
        <authorList>
            <person name="Zhuang L."/>
        </authorList>
    </citation>
    <scope>NUCLEOTIDE SEQUENCE [LARGE SCALE GENOMIC DNA]</scope>
    <source>
        <strain evidence="1 2">C32</strain>
    </source>
</reference>
<name>A0ABT2FRU3_9GAMM</name>